<dbReference type="Pfam" id="PF08395">
    <property type="entry name" value="7tm_7"/>
    <property type="match status" value="1"/>
</dbReference>
<evidence type="ECO:0000313" key="7">
    <source>
        <dbReference type="EMBL" id="CAL8091885.1"/>
    </source>
</evidence>
<evidence type="ECO:0000313" key="8">
    <source>
        <dbReference type="Proteomes" id="UP001642540"/>
    </source>
</evidence>
<feature type="transmembrane region" description="Helical" evidence="6">
    <location>
        <begin position="83"/>
        <end position="101"/>
    </location>
</feature>
<evidence type="ECO:0000256" key="5">
    <source>
        <dbReference type="ARBA" id="ARBA00023136"/>
    </source>
</evidence>
<protein>
    <recommendedName>
        <fullName evidence="9">Gustatory receptor</fullName>
    </recommendedName>
</protein>
<keyword evidence="3 6" id="KW-0812">Transmembrane</keyword>
<dbReference type="Proteomes" id="UP001642540">
    <property type="component" value="Unassembled WGS sequence"/>
</dbReference>
<feature type="transmembrane region" description="Helical" evidence="6">
    <location>
        <begin position="29"/>
        <end position="50"/>
    </location>
</feature>
<evidence type="ECO:0000256" key="4">
    <source>
        <dbReference type="ARBA" id="ARBA00022989"/>
    </source>
</evidence>
<evidence type="ECO:0000256" key="2">
    <source>
        <dbReference type="ARBA" id="ARBA00022475"/>
    </source>
</evidence>
<evidence type="ECO:0000256" key="6">
    <source>
        <dbReference type="SAM" id="Phobius"/>
    </source>
</evidence>
<feature type="transmembrane region" description="Helical" evidence="6">
    <location>
        <begin position="6"/>
        <end position="22"/>
    </location>
</feature>
<keyword evidence="4 6" id="KW-1133">Transmembrane helix</keyword>
<feature type="transmembrane region" description="Helical" evidence="6">
    <location>
        <begin position="178"/>
        <end position="197"/>
    </location>
</feature>
<dbReference type="InterPro" id="IPR013604">
    <property type="entry name" value="7TM_chemorcpt"/>
</dbReference>
<reference evidence="7 8" key="1">
    <citation type="submission" date="2024-08" db="EMBL/GenBank/DDBJ databases">
        <authorList>
            <person name="Cucini C."/>
            <person name="Frati F."/>
        </authorList>
    </citation>
    <scope>NUCLEOTIDE SEQUENCE [LARGE SCALE GENOMIC DNA]</scope>
</reference>
<evidence type="ECO:0000256" key="1">
    <source>
        <dbReference type="ARBA" id="ARBA00004651"/>
    </source>
</evidence>
<gene>
    <name evidence="7" type="ORF">ODALV1_LOCUS8057</name>
</gene>
<evidence type="ECO:0000256" key="3">
    <source>
        <dbReference type="ARBA" id="ARBA00022692"/>
    </source>
</evidence>
<proteinExistence type="predicted"/>
<keyword evidence="2" id="KW-1003">Cell membrane</keyword>
<keyword evidence="5 6" id="KW-0472">Membrane</keyword>
<keyword evidence="8" id="KW-1185">Reference proteome</keyword>
<feature type="transmembrane region" description="Helical" evidence="6">
    <location>
        <begin position="296"/>
        <end position="317"/>
    </location>
</feature>
<evidence type="ECO:0008006" key="9">
    <source>
        <dbReference type="Google" id="ProtNLM"/>
    </source>
</evidence>
<sequence>MPLQGFHLASVVGWASGVIILRKPWGPPTFRWLCVPSFLAVLYFIIVLVLNVDLMKNSHKIHAHSSQYSHNYNHNIDKLVTKFSYIQLILSCLVIRFIFFWKARKVADLLQRLRKYDKPFMFSRMLRKKKNQEVNRKPATNIDCAITHLVFLTTFSLGLADAYVAYHIEENDLWLQTFGNLVHGILLVVLIVVPLMAPVQCAFSLTVHGIAHLSDILKEYCEQILNILPYQRQIKIVNSKNQQSMSIKDRNRNCYYLENIFSQNSKQKLFFTNQFRIEILARFENIREIFNLADEIISPMALLLLACSSISVVMKSYELIVLYRSKVNFIRGMCHIVNYLSYFWILHSGQRIKDTVSDCKDKLKSALAELSNHTSGEVERQTIKDVLSVISLWDWKFTACDFFVIDKKLASGVSCT</sequence>
<comment type="subcellular location">
    <subcellularLocation>
        <location evidence="1">Cell membrane</location>
        <topology evidence="1">Multi-pass membrane protein</topology>
    </subcellularLocation>
</comment>
<accession>A0ABP1Q730</accession>
<organism evidence="7 8">
    <name type="scientific">Orchesella dallaii</name>
    <dbReference type="NCBI Taxonomy" id="48710"/>
    <lineage>
        <taxon>Eukaryota</taxon>
        <taxon>Metazoa</taxon>
        <taxon>Ecdysozoa</taxon>
        <taxon>Arthropoda</taxon>
        <taxon>Hexapoda</taxon>
        <taxon>Collembola</taxon>
        <taxon>Entomobryomorpha</taxon>
        <taxon>Entomobryoidea</taxon>
        <taxon>Orchesellidae</taxon>
        <taxon>Orchesellinae</taxon>
        <taxon>Orchesella</taxon>
    </lineage>
</organism>
<name>A0ABP1Q730_9HEXA</name>
<feature type="transmembrane region" description="Helical" evidence="6">
    <location>
        <begin position="145"/>
        <end position="166"/>
    </location>
</feature>
<dbReference type="EMBL" id="CAXLJM020000024">
    <property type="protein sequence ID" value="CAL8091885.1"/>
    <property type="molecule type" value="Genomic_DNA"/>
</dbReference>
<comment type="caution">
    <text evidence="7">The sequence shown here is derived from an EMBL/GenBank/DDBJ whole genome shotgun (WGS) entry which is preliminary data.</text>
</comment>
<feature type="transmembrane region" description="Helical" evidence="6">
    <location>
        <begin position="329"/>
        <end position="346"/>
    </location>
</feature>